<feature type="non-terminal residue" evidence="1">
    <location>
        <position position="96"/>
    </location>
</feature>
<protein>
    <submittedName>
        <fullName evidence="1">AraC family transcriptional regulator</fullName>
    </submittedName>
</protein>
<comment type="caution">
    <text evidence="1">The sequence shown here is derived from an EMBL/GenBank/DDBJ whole genome shotgun (WGS) entry which is preliminary data.</text>
</comment>
<sequence>HQATDSKATGSKLVDSVDITPLFNGHRHDPIELGSSAPENTLLLCLRCQVDTYMAGPLINALPSIMHIQHENQTTPPEWLQIGLYFLAVETQKIQP</sequence>
<organism evidence="1 2">
    <name type="scientific">Acinetobacter baumannii</name>
    <dbReference type="NCBI Taxonomy" id="470"/>
    <lineage>
        <taxon>Bacteria</taxon>
        <taxon>Pseudomonadati</taxon>
        <taxon>Pseudomonadota</taxon>
        <taxon>Gammaproteobacteria</taxon>
        <taxon>Moraxellales</taxon>
        <taxon>Moraxellaceae</taxon>
        <taxon>Acinetobacter</taxon>
        <taxon>Acinetobacter calcoaceticus/baumannii complex</taxon>
    </lineage>
</organism>
<name>A0A6I4HU07_ACIBA</name>
<dbReference type="AlphaFoldDB" id="A0A6I4HU07"/>
<evidence type="ECO:0000313" key="2">
    <source>
        <dbReference type="Proteomes" id="UP000439424"/>
    </source>
</evidence>
<reference evidence="1 2" key="1">
    <citation type="submission" date="2019-11" db="EMBL/GenBank/DDBJ databases">
        <title>Multidrug-resistant Acinetobacter baumannii moving toward extensively drug-resistant over fifteen years in South of Brazil.</title>
        <authorList>
            <person name="Fedrigo N.H."/>
            <person name="Cerdeira L."/>
            <person name="Fuga B."/>
            <person name="Marini P.V.B."/>
            <person name="Shinohara D.R."/>
            <person name="Carrara-Marroni F.E."/>
            <person name="Lincopan N."/>
            <person name="Tognim M.C.B."/>
        </authorList>
    </citation>
    <scope>NUCLEOTIDE SEQUENCE [LARGE SCALE GENOMIC DNA]</scope>
    <source>
        <strain evidence="1 2">Ac576</strain>
    </source>
</reference>
<gene>
    <name evidence="1" type="ORF">GNY86_23130</name>
</gene>
<feature type="non-terminal residue" evidence="1">
    <location>
        <position position="1"/>
    </location>
</feature>
<proteinExistence type="predicted"/>
<dbReference type="Proteomes" id="UP000439424">
    <property type="component" value="Unassembled WGS sequence"/>
</dbReference>
<dbReference type="EMBL" id="WPIP01000793">
    <property type="protein sequence ID" value="MVM94430.1"/>
    <property type="molecule type" value="Genomic_DNA"/>
</dbReference>
<accession>A0A6I4HU07</accession>
<evidence type="ECO:0000313" key="1">
    <source>
        <dbReference type="EMBL" id="MVM94430.1"/>
    </source>
</evidence>